<keyword evidence="2 4" id="KW-0863">Zinc-finger</keyword>
<dbReference type="GO" id="GO:0008270">
    <property type="term" value="F:zinc ion binding"/>
    <property type="evidence" value="ECO:0007669"/>
    <property type="project" value="UniProtKB-KW"/>
</dbReference>
<dbReference type="EMBL" id="SDAM02029499">
    <property type="protein sequence ID" value="KAH6756846.1"/>
    <property type="molecule type" value="Genomic_DNA"/>
</dbReference>
<dbReference type="Proteomes" id="UP001190926">
    <property type="component" value="Unassembled WGS sequence"/>
</dbReference>
<dbReference type="PANTHER" id="PTHR31973:SF195">
    <property type="entry name" value="MUDR FAMILY TRANSPOSASE"/>
    <property type="match status" value="1"/>
</dbReference>
<evidence type="ECO:0000259" key="5">
    <source>
        <dbReference type="PROSITE" id="PS50966"/>
    </source>
</evidence>
<comment type="caution">
    <text evidence="6">The sequence shown here is derived from an EMBL/GenBank/DDBJ whole genome shotgun (WGS) entry which is preliminary data.</text>
</comment>
<dbReference type="InterPro" id="IPR001878">
    <property type="entry name" value="Znf_CCHC"/>
</dbReference>
<feature type="domain" description="SWIM-type" evidence="5">
    <location>
        <begin position="174"/>
        <end position="206"/>
    </location>
</feature>
<name>A0AAD4IPQ1_PERFH</name>
<dbReference type="AlphaFoldDB" id="A0AAD4IPQ1"/>
<dbReference type="InterPro" id="IPR007527">
    <property type="entry name" value="Znf_SWIM"/>
</dbReference>
<dbReference type="SMART" id="SM00575">
    <property type="entry name" value="ZnF_PMZ"/>
    <property type="match status" value="1"/>
</dbReference>
<keyword evidence="3" id="KW-0862">Zinc</keyword>
<dbReference type="SMART" id="SM00343">
    <property type="entry name" value="ZnF_C2HC"/>
    <property type="match status" value="2"/>
</dbReference>
<organism evidence="6 7">
    <name type="scientific">Perilla frutescens var. hirtella</name>
    <name type="common">Perilla citriodora</name>
    <name type="synonym">Perilla setoyensis</name>
    <dbReference type="NCBI Taxonomy" id="608512"/>
    <lineage>
        <taxon>Eukaryota</taxon>
        <taxon>Viridiplantae</taxon>
        <taxon>Streptophyta</taxon>
        <taxon>Embryophyta</taxon>
        <taxon>Tracheophyta</taxon>
        <taxon>Spermatophyta</taxon>
        <taxon>Magnoliopsida</taxon>
        <taxon>eudicotyledons</taxon>
        <taxon>Gunneridae</taxon>
        <taxon>Pentapetalae</taxon>
        <taxon>asterids</taxon>
        <taxon>lamiids</taxon>
        <taxon>Lamiales</taxon>
        <taxon>Lamiaceae</taxon>
        <taxon>Nepetoideae</taxon>
        <taxon>Elsholtzieae</taxon>
        <taxon>Perilla</taxon>
    </lineage>
</organism>
<evidence type="ECO:0000256" key="2">
    <source>
        <dbReference type="ARBA" id="ARBA00022771"/>
    </source>
</evidence>
<keyword evidence="1" id="KW-0479">Metal-binding</keyword>
<evidence type="ECO:0000313" key="7">
    <source>
        <dbReference type="Proteomes" id="UP001190926"/>
    </source>
</evidence>
<protein>
    <recommendedName>
        <fullName evidence="5">SWIM-type domain-containing protein</fullName>
    </recommendedName>
</protein>
<evidence type="ECO:0000256" key="4">
    <source>
        <dbReference type="PROSITE-ProRule" id="PRU00325"/>
    </source>
</evidence>
<dbReference type="GO" id="GO:0003676">
    <property type="term" value="F:nucleic acid binding"/>
    <property type="evidence" value="ECO:0007669"/>
    <property type="project" value="InterPro"/>
</dbReference>
<dbReference type="InterPro" id="IPR006564">
    <property type="entry name" value="Znf_PMZ"/>
</dbReference>
<evidence type="ECO:0000313" key="6">
    <source>
        <dbReference type="EMBL" id="KAH6756846.1"/>
    </source>
</evidence>
<dbReference type="PROSITE" id="PS50966">
    <property type="entry name" value="ZF_SWIM"/>
    <property type="match status" value="1"/>
</dbReference>
<proteinExistence type="predicted"/>
<evidence type="ECO:0000256" key="1">
    <source>
        <dbReference type="ARBA" id="ARBA00022723"/>
    </source>
</evidence>
<reference evidence="6 7" key="1">
    <citation type="journal article" date="2021" name="Nat. Commun.">
        <title>Incipient diploidization of the medicinal plant Perilla within 10,000 years.</title>
        <authorList>
            <person name="Zhang Y."/>
            <person name="Shen Q."/>
            <person name="Leng L."/>
            <person name="Zhang D."/>
            <person name="Chen S."/>
            <person name="Shi Y."/>
            <person name="Ning Z."/>
            <person name="Chen S."/>
        </authorList>
    </citation>
    <scope>NUCLEOTIDE SEQUENCE [LARGE SCALE GENOMIC DNA]</scope>
    <source>
        <strain evidence="7">cv. PC099</strain>
    </source>
</reference>
<gene>
    <name evidence="6" type="ORF">C2S53_000614</name>
</gene>
<evidence type="ECO:0000256" key="3">
    <source>
        <dbReference type="ARBA" id="ARBA00022833"/>
    </source>
</evidence>
<sequence>MDFSRHGRRTVISKVIGAFFAPKLLTEGAILKPKEMQMQLQTEFDIVVEYGRALAGRNHAIKMKAANCYRAQKFDKHMQNLSIALENGAYKKLLDVDLTRWARCKSPVRRYEFMISNYAECLNGRLRWARRLSVCTLLECVRTLVLASIEEGQIMNVQAISATKFKVTHEMKHYTVDLVSRKCSCQKFNLDLIPCPHAAAAIIKANKHIYSYVWRYYTTNNLREMYSEEVMTITHPDDWDVPLEVYSRVVLAPHNLRQVSRPHTNRMSTGSRFLSRGHRCSIVCFQCQQTGHNRAICTQHIPILQSSQTGSCNVNKTNSSRERRTNRCSIYHEPGHTRPTCPNSPG</sequence>
<dbReference type="PANTHER" id="PTHR31973">
    <property type="entry name" value="POLYPROTEIN, PUTATIVE-RELATED"/>
    <property type="match status" value="1"/>
</dbReference>
<accession>A0AAD4IPQ1</accession>
<dbReference type="Pfam" id="PF04434">
    <property type="entry name" value="SWIM"/>
    <property type="match status" value="1"/>
</dbReference>
<keyword evidence="7" id="KW-1185">Reference proteome</keyword>